<evidence type="ECO:0000259" key="4">
    <source>
        <dbReference type="Pfam" id="PF01389"/>
    </source>
</evidence>
<evidence type="ECO:0000313" key="6">
    <source>
        <dbReference type="Proteomes" id="UP000184268"/>
    </source>
</evidence>
<dbReference type="OrthoDB" id="5735897at2"/>
<comment type="similarity">
    <text evidence="1">Belongs to the outer membrane OOP (TC 1.B.6) superfamily. OmpA family.</text>
</comment>
<feature type="chain" id="PRO_5013110426" evidence="3">
    <location>
        <begin position="18"/>
        <end position="192"/>
    </location>
</feature>
<dbReference type="InterPro" id="IPR011250">
    <property type="entry name" value="OMP/PagP_B-barrel"/>
</dbReference>
<feature type="domain" description="Outer membrane protein OmpA-like transmembrane" evidence="4">
    <location>
        <begin position="26"/>
        <end position="192"/>
    </location>
</feature>
<dbReference type="EMBL" id="FQXG01000010">
    <property type="protein sequence ID" value="SHI20756.1"/>
    <property type="molecule type" value="Genomic_DNA"/>
</dbReference>
<dbReference type="Gene3D" id="2.40.160.20">
    <property type="match status" value="1"/>
</dbReference>
<keyword evidence="2" id="KW-0626">Porin</keyword>
<proteinExistence type="inferred from homology"/>
<dbReference type="Pfam" id="PF01389">
    <property type="entry name" value="OmpA_membrane"/>
    <property type="match status" value="1"/>
</dbReference>
<dbReference type="SUPFAM" id="SSF56925">
    <property type="entry name" value="OMPA-like"/>
    <property type="match status" value="1"/>
</dbReference>
<keyword evidence="3" id="KW-0732">Signal</keyword>
<dbReference type="Proteomes" id="UP000184268">
    <property type="component" value="Unassembled WGS sequence"/>
</dbReference>
<dbReference type="RefSeq" id="WP_143165823.1">
    <property type="nucleotide sequence ID" value="NZ_FQXG01000010.1"/>
</dbReference>
<accession>A0A1M5Z930</accession>
<evidence type="ECO:0000256" key="2">
    <source>
        <dbReference type="ARBA" id="ARBA00023114"/>
    </source>
</evidence>
<keyword evidence="2" id="KW-0812">Transmembrane</keyword>
<dbReference type="GO" id="GO:0046930">
    <property type="term" value="C:pore complex"/>
    <property type="evidence" value="ECO:0007669"/>
    <property type="project" value="UniProtKB-KW"/>
</dbReference>
<evidence type="ECO:0000313" key="5">
    <source>
        <dbReference type="EMBL" id="SHI20756.1"/>
    </source>
</evidence>
<dbReference type="GO" id="GO:0015288">
    <property type="term" value="F:porin activity"/>
    <property type="evidence" value="ECO:0007669"/>
    <property type="project" value="UniProtKB-KW"/>
</dbReference>
<organism evidence="5 6">
    <name type="scientific">Ferrimonas marina</name>
    <dbReference type="NCBI Taxonomy" id="299255"/>
    <lineage>
        <taxon>Bacteria</taxon>
        <taxon>Pseudomonadati</taxon>
        <taxon>Pseudomonadota</taxon>
        <taxon>Gammaproteobacteria</taxon>
        <taxon>Alteromonadales</taxon>
        <taxon>Ferrimonadaceae</taxon>
        <taxon>Ferrimonas</taxon>
    </lineage>
</organism>
<keyword evidence="2" id="KW-0406">Ion transport</keyword>
<name>A0A1M5Z930_9GAMM</name>
<keyword evidence="6" id="KW-1185">Reference proteome</keyword>
<reference evidence="5 6" key="1">
    <citation type="submission" date="2016-11" db="EMBL/GenBank/DDBJ databases">
        <authorList>
            <person name="Jaros S."/>
            <person name="Januszkiewicz K."/>
            <person name="Wedrychowicz H."/>
        </authorList>
    </citation>
    <scope>NUCLEOTIDE SEQUENCE [LARGE SCALE GENOMIC DNA]</scope>
    <source>
        <strain evidence="5 6">DSM 16917</strain>
    </source>
</reference>
<evidence type="ECO:0000256" key="3">
    <source>
        <dbReference type="SAM" id="SignalP"/>
    </source>
</evidence>
<keyword evidence="2" id="KW-0813">Transport</keyword>
<dbReference type="GO" id="GO:0009279">
    <property type="term" value="C:cell outer membrane"/>
    <property type="evidence" value="ECO:0007669"/>
    <property type="project" value="InterPro"/>
</dbReference>
<feature type="signal peptide" evidence="3">
    <location>
        <begin position="1"/>
        <end position="17"/>
    </location>
</feature>
<evidence type="ECO:0000256" key="1">
    <source>
        <dbReference type="ARBA" id="ARBA00005710"/>
    </source>
</evidence>
<dbReference type="AlphaFoldDB" id="A0A1M5Z930"/>
<sequence>MARFTLMLCLLASPAWAGFDLSGHHIGFYVGDTHYDASNLYDDYDYDRRATSFGLFTAAPINDWLDIEGRYTYHGRYEVRESSLEYWRNSYQTVVSSLRLHHGISDTVSLYGRAGLGLVLLEQKTVLWQGGNTLDLASLGLDLQAGLGMSWQFHPKLALTLDLDHHSFLVESRHRTYTQSLITTSAGLRYTF</sequence>
<protein>
    <submittedName>
        <fullName evidence="5">Outer membrane protein beta-barrel domain-containing protein</fullName>
    </submittedName>
</protein>
<dbReference type="InterPro" id="IPR000498">
    <property type="entry name" value="OmpA-like_TM_dom"/>
</dbReference>
<gene>
    <name evidence="5" type="ORF">SAMN02745129_0033</name>
</gene>